<sequence length="200" mass="22527">MPRTCCGVHLTSLTQPGLQAHQLAFKRATDVVCSGLGLIVILPLLALLAIAVKTTSKGPVFFRQERVGRGGKRFMILKFRTMRLGADGEKAGLAHLNHTGDSRLFKIPNDPRVTRVGAFLRRWSLDELPQVVNVFRGEMSLVGPRPFFPQDLDKYQEHHFFRLAARPGITGLWQVRGRSDISNFEEVVALDREYIDAWSF</sequence>
<dbReference type="PANTHER" id="PTHR30576">
    <property type="entry name" value="COLANIC BIOSYNTHESIS UDP-GLUCOSE LIPID CARRIER TRANSFERASE"/>
    <property type="match status" value="1"/>
</dbReference>
<evidence type="ECO:0000256" key="1">
    <source>
        <dbReference type="SAM" id="Phobius"/>
    </source>
</evidence>
<dbReference type="Pfam" id="PF02397">
    <property type="entry name" value="Bac_transf"/>
    <property type="match status" value="1"/>
</dbReference>
<gene>
    <name evidence="3" type="ORF">METZ01_LOCUS422997</name>
</gene>
<dbReference type="PANTHER" id="PTHR30576:SF10">
    <property type="entry name" value="SLL5057 PROTEIN"/>
    <property type="match status" value="1"/>
</dbReference>
<feature type="domain" description="Bacterial sugar transferase" evidence="2">
    <location>
        <begin position="26"/>
        <end position="200"/>
    </location>
</feature>
<dbReference type="AlphaFoldDB" id="A0A382XGQ2"/>
<evidence type="ECO:0000313" key="3">
    <source>
        <dbReference type="EMBL" id="SVD70143.1"/>
    </source>
</evidence>
<dbReference type="EMBL" id="UINC01167560">
    <property type="protein sequence ID" value="SVD70143.1"/>
    <property type="molecule type" value="Genomic_DNA"/>
</dbReference>
<keyword evidence="1" id="KW-0472">Membrane</keyword>
<dbReference type="GO" id="GO:0016780">
    <property type="term" value="F:phosphotransferase activity, for other substituted phosphate groups"/>
    <property type="evidence" value="ECO:0007669"/>
    <property type="project" value="TreeGrafter"/>
</dbReference>
<feature type="transmembrane region" description="Helical" evidence="1">
    <location>
        <begin position="36"/>
        <end position="56"/>
    </location>
</feature>
<keyword evidence="1" id="KW-1133">Transmembrane helix</keyword>
<organism evidence="3">
    <name type="scientific">marine metagenome</name>
    <dbReference type="NCBI Taxonomy" id="408172"/>
    <lineage>
        <taxon>unclassified sequences</taxon>
        <taxon>metagenomes</taxon>
        <taxon>ecological metagenomes</taxon>
    </lineage>
</organism>
<proteinExistence type="predicted"/>
<keyword evidence="1" id="KW-0812">Transmembrane</keyword>
<name>A0A382XGQ2_9ZZZZ</name>
<accession>A0A382XGQ2</accession>
<protein>
    <recommendedName>
        <fullName evidence="2">Bacterial sugar transferase domain-containing protein</fullName>
    </recommendedName>
</protein>
<evidence type="ECO:0000259" key="2">
    <source>
        <dbReference type="Pfam" id="PF02397"/>
    </source>
</evidence>
<reference evidence="3" key="1">
    <citation type="submission" date="2018-05" db="EMBL/GenBank/DDBJ databases">
        <authorList>
            <person name="Lanie J.A."/>
            <person name="Ng W.-L."/>
            <person name="Kazmierczak K.M."/>
            <person name="Andrzejewski T.M."/>
            <person name="Davidsen T.M."/>
            <person name="Wayne K.J."/>
            <person name="Tettelin H."/>
            <person name="Glass J.I."/>
            <person name="Rusch D."/>
            <person name="Podicherti R."/>
            <person name="Tsui H.-C.T."/>
            <person name="Winkler M.E."/>
        </authorList>
    </citation>
    <scope>NUCLEOTIDE SEQUENCE</scope>
</reference>
<dbReference type="InterPro" id="IPR003362">
    <property type="entry name" value="Bact_transf"/>
</dbReference>